<comment type="caution">
    <text evidence="2">The sequence shown here is derived from an EMBL/GenBank/DDBJ whole genome shotgun (WGS) entry which is preliminary data.</text>
</comment>
<evidence type="ECO:0000313" key="2">
    <source>
        <dbReference type="EMBL" id="CAK9046582.1"/>
    </source>
</evidence>
<proteinExistence type="predicted"/>
<reference evidence="2 3" key="1">
    <citation type="submission" date="2024-02" db="EMBL/GenBank/DDBJ databases">
        <authorList>
            <person name="Chen Y."/>
            <person name="Shah S."/>
            <person name="Dougan E. K."/>
            <person name="Thang M."/>
            <person name="Chan C."/>
        </authorList>
    </citation>
    <scope>NUCLEOTIDE SEQUENCE [LARGE SCALE GENOMIC DNA]</scope>
</reference>
<sequence length="165" mass="18069">MWGHLSRQPMRPLSRATRAGAALLAVMVASLAGLTGHCFVATGSLGRPRAVEHMARQAVKRVRKRSSASVSKPKVKVKKLGKSKQGSSEDSVWDYIQEKDKAALAEGAFMDTFFGQAVQTVTYIGIFGIIIWEIYLNTIYPRASPTYNPINPSAMYDDSGQVAYD</sequence>
<protein>
    <submittedName>
        <fullName evidence="2">Uncharacterized protein</fullName>
    </submittedName>
</protein>
<dbReference type="Proteomes" id="UP001642484">
    <property type="component" value="Unassembled WGS sequence"/>
</dbReference>
<name>A0ABP0M796_9DINO</name>
<dbReference type="EMBL" id="CAXAMN010015780">
    <property type="protein sequence ID" value="CAK9046582.1"/>
    <property type="molecule type" value="Genomic_DNA"/>
</dbReference>
<feature type="region of interest" description="Disordered" evidence="1">
    <location>
        <begin position="65"/>
        <end position="87"/>
    </location>
</feature>
<evidence type="ECO:0000313" key="3">
    <source>
        <dbReference type="Proteomes" id="UP001642484"/>
    </source>
</evidence>
<keyword evidence="3" id="KW-1185">Reference proteome</keyword>
<evidence type="ECO:0000256" key="1">
    <source>
        <dbReference type="SAM" id="MobiDB-lite"/>
    </source>
</evidence>
<accession>A0ABP0M796</accession>
<gene>
    <name evidence="2" type="ORF">CCMP2556_LOCUS24193</name>
</gene>
<organism evidence="2 3">
    <name type="scientific">Durusdinium trenchii</name>
    <dbReference type="NCBI Taxonomy" id="1381693"/>
    <lineage>
        <taxon>Eukaryota</taxon>
        <taxon>Sar</taxon>
        <taxon>Alveolata</taxon>
        <taxon>Dinophyceae</taxon>
        <taxon>Suessiales</taxon>
        <taxon>Symbiodiniaceae</taxon>
        <taxon>Durusdinium</taxon>
    </lineage>
</organism>
<feature type="compositionally biased region" description="Basic residues" evidence="1">
    <location>
        <begin position="73"/>
        <end position="82"/>
    </location>
</feature>